<dbReference type="InterPro" id="IPR029050">
    <property type="entry name" value="Immunoprotect_excell_Ig-like"/>
</dbReference>
<dbReference type="RefSeq" id="WP_186870047.1">
    <property type="nucleotide sequence ID" value="NZ_JACOOL010000007.1"/>
</dbReference>
<dbReference type="PROSITE" id="PS51257">
    <property type="entry name" value="PROKAR_LIPOPROTEIN"/>
    <property type="match status" value="1"/>
</dbReference>
<accession>A0A923L6I5</accession>
<keyword evidence="3" id="KW-1185">Reference proteome</keyword>
<evidence type="ECO:0000313" key="2">
    <source>
        <dbReference type="EMBL" id="MBC5637337.1"/>
    </source>
</evidence>
<protein>
    <recommendedName>
        <fullName evidence="4">DUF4352 domain-containing protein</fullName>
    </recommendedName>
</protein>
<comment type="caution">
    <text evidence="2">The sequence shown here is derived from an EMBL/GenBank/DDBJ whole genome shotgun (WGS) entry which is preliminary data.</text>
</comment>
<gene>
    <name evidence="2" type="ORF">H8S33_11025</name>
</gene>
<evidence type="ECO:0008006" key="4">
    <source>
        <dbReference type="Google" id="ProtNLM"/>
    </source>
</evidence>
<dbReference type="Proteomes" id="UP000637359">
    <property type="component" value="Unassembled WGS sequence"/>
</dbReference>
<proteinExistence type="predicted"/>
<dbReference type="Gene3D" id="2.60.40.1240">
    <property type="match status" value="1"/>
</dbReference>
<keyword evidence="1" id="KW-0732">Signal</keyword>
<dbReference type="EMBL" id="JACOOL010000007">
    <property type="protein sequence ID" value="MBC5637337.1"/>
    <property type="molecule type" value="Genomic_DNA"/>
</dbReference>
<evidence type="ECO:0000256" key="1">
    <source>
        <dbReference type="ARBA" id="ARBA00022729"/>
    </source>
</evidence>
<reference evidence="2" key="1">
    <citation type="submission" date="2020-08" db="EMBL/GenBank/DDBJ databases">
        <title>Genome public.</title>
        <authorList>
            <person name="Liu C."/>
            <person name="Sun Q."/>
        </authorList>
    </citation>
    <scope>NUCLEOTIDE SEQUENCE</scope>
    <source>
        <strain evidence="2">BX22</strain>
    </source>
</reference>
<organism evidence="2 3">
    <name type="scientific">Ornithinibacillus hominis</name>
    <dbReference type="NCBI Taxonomy" id="2763055"/>
    <lineage>
        <taxon>Bacteria</taxon>
        <taxon>Bacillati</taxon>
        <taxon>Bacillota</taxon>
        <taxon>Bacilli</taxon>
        <taxon>Bacillales</taxon>
        <taxon>Bacillaceae</taxon>
        <taxon>Ornithinibacillus</taxon>
    </lineage>
</organism>
<name>A0A923L6I5_9BACI</name>
<evidence type="ECO:0000313" key="3">
    <source>
        <dbReference type="Proteomes" id="UP000637359"/>
    </source>
</evidence>
<dbReference type="AlphaFoldDB" id="A0A923L6I5"/>
<sequence>MERKFLIFPLLIFILCLLASCGSGSAPVPEELIENPDSEPIEIKDQYELSIGETGYTVDLGNKNILEITLNSVGIVDEINGETAASNSHPERVYVVANFTVKNHGEIGISKSGLEYPVLVDGNNLAHIQNNQVTHRNDLIGIGDRIKLFEDAFFDLGPIEPGEELTGNMLIVADRRADSYILYFGYDRDYLNKLTWHFTAEEAE</sequence>